<evidence type="ECO:0000256" key="10">
    <source>
        <dbReference type="SAM" id="Phobius"/>
    </source>
</evidence>
<dbReference type="PANTHER" id="PTHR30012">
    <property type="entry name" value="GENERAL SECRETION PATHWAY PROTEIN"/>
    <property type="match status" value="1"/>
</dbReference>
<comment type="similarity">
    <text evidence="2 9">Belongs to the GSP F family.</text>
</comment>
<dbReference type="EMBL" id="JBHTIH010000003">
    <property type="protein sequence ID" value="MFD0739137.1"/>
    <property type="molecule type" value="Genomic_DNA"/>
</dbReference>
<comment type="subcellular location">
    <subcellularLocation>
        <location evidence="1 9">Cell inner membrane</location>
        <topology evidence="1 9">Multi-pass membrane protein</topology>
    </subcellularLocation>
</comment>
<feature type="transmembrane region" description="Helical" evidence="10">
    <location>
        <begin position="185"/>
        <end position="206"/>
    </location>
</feature>
<evidence type="ECO:0000313" key="12">
    <source>
        <dbReference type="EMBL" id="MFD0739137.1"/>
    </source>
</evidence>
<keyword evidence="3 9" id="KW-0813">Transport</keyword>
<protein>
    <submittedName>
        <fullName evidence="12">Type II secretion system F family protein</fullName>
    </submittedName>
</protein>
<feature type="domain" description="Type II secretion system protein GspF" evidence="11">
    <location>
        <begin position="84"/>
        <end position="207"/>
    </location>
</feature>
<evidence type="ECO:0000256" key="2">
    <source>
        <dbReference type="ARBA" id="ARBA00005745"/>
    </source>
</evidence>
<evidence type="ECO:0000256" key="7">
    <source>
        <dbReference type="ARBA" id="ARBA00022989"/>
    </source>
</evidence>
<comment type="caution">
    <text evidence="12">The sequence shown here is derived from an EMBL/GenBank/DDBJ whole genome shotgun (WGS) entry which is preliminary data.</text>
</comment>
<dbReference type="PANTHER" id="PTHR30012:SF7">
    <property type="entry name" value="PROTEIN TRANSPORT PROTEIN HOFC HOMOLOG"/>
    <property type="match status" value="1"/>
</dbReference>
<evidence type="ECO:0000256" key="5">
    <source>
        <dbReference type="ARBA" id="ARBA00022519"/>
    </source>
</evidence>
<keyword evidence="8 10" id="KW-0472">Membrane</keyword>
<feature type="transmembrane region" description="Helical" evidence="10">
    <location>
        <begin position="236"/>
        <end position="255"/>
    </location>
</feature>
<dbReference type="PROSITE" id="PS00874">
    <property type="entry name" value="T2SP_F"/>
    <property type="match status" value="1"/>
</dbReference>
<sequence length="419" mass="45473">MSATRTTRKPAVVRRPDPLAIFVWEGTDKRGKVMKGEQQAKNANALRAELRRQGITPKVVKAKGKPLFGGAAGKKISPLDIAIFSRQLATMMKAGVPIVTSMEIIANGSKNPRMSALVNGVRAEIESGSSLYEALSKHPVQFDELYRNLVKSGESAGVLETVLDTVATYKENIEALKGKIKKAMFYPAMVVAVALIVSSILLIFVVPQFEQVFQGFGADLPAFTQMLINLSDFMVGWWWAIAIAIVGMVAIFIMAKNRSLAFQHFLDRMILKVPVIGQIMHNSAIARFARTLGVTFKAGVPLVEALETVAGATGNAVYEDAVNRIRDDVSVGYSVNMAMKQVNLFPHMVVQMTAIGEEAGALDTMLFKVAEFYEQEVNNAVDALASLLEPMIMVFLGVVVGGMVIGMYLPIFKLGAVVG</sequence>
<feature type="domain" description="Type II secretion system protein GspF" evidence="11">
    <location>
        <begin position="288"/>
        <end position="410"/>
    </location>
</feature>
<keyword evidence="5" id="KW-0997">Cell inner membrane</keyword>
<keyword evidence="13" id="KW-1185">Reference proteome</keyword>
<dbReference type="InterPro" id="IPR003004">
    <property type="entry name" value="GspF/PilC"/>
</dbReference>
<organism evidence="12 13">
    <name type="scientific">Lysobacter koreensis</name>
    <dbReference type="NCBI Taxonomy" id="266122"/>
    <lineage>
        <taxon>Bacteria</taxon>
        <taxon>Pseudomonadati</taxon>
        <taxon>Pseudomonadota</taxon>
        <taxon>Gammaproteobacteria</taxon>
        <taxon>Lysobacterales</taxon>
        <taxon>Lysobacteraceae</taxon>
        <taxon>Lysobacter</taxon>
    </lineage>
</organism>
<keyword evidence="6 9" id="KW-0812">Transmembrane</keyword>
<evidence type="ECO:0000256" key="8">
    <source>
        <dbReference type="ARBA" id="ARBA00023136"/>
    </source>
</evidence>
<dbReference type="Pfam" id="PF00482">
    <property type="entry name" value="T2SSF"/>
    <property type="match status" value="2"/>
</dbReference>
<evidence type="ECO:0000313" key="13">
    <source>
        <dbReference type="Proteomes" id="UP001597090"/>
    </source>
</evidence>
<evidence type="ECO:0000256" key="1">
    <source>
        <dbReference type="ARBA" id="ARBA00004429"/>
    </source>
</evidence>
<dbReference type="InterPro" id="IPR001992">
    <property type="entry name" value="T2SS_GspF/T4SS_PilC_CS"/>
</dbReference>
<evidence type="ECO:0000256" key="3">
    <source>
        <dbReference type="ARBA" id="ARBA00022448"/>
    </source>
</evidence>
<proteinExistence type="inferred from homology"/>
<dbReference type="RefSeq" id="WP_386812147.1">
    <property type="nucleotide sequence ID" value="NZ_JBHTIH010000003.1"/>
</dbReference>
<dbReference type="PRINTS" id="PR00812">
    <property type="entry name" value="BCTERIALGSPF"/>
</dbReference>
<evidence type="ECO:0000256" key="6">
    <source>
        <dbReference type="ARBA" id="ARBA00022692"/>
    </source>
</evidence>
<dbReference type="InterPro" id="IPR018076">
    <property type="entry name" value="T2SS_GspF_dom"/>
</dbReference>
<dbReference type="InterPro" id="IPR042094">
    <property type="entry name" value="T2SS_GspF_sf"/>
</dbReference>
<reference evidence="13" key="1">
    <citation type="journal article" date="2019" name="Int. J. Syst. Evol. Microbiol.">
        <title>The Global Catalogue of Microorganisms (GCM) 10K type strain sequencing project: providing services to taxonomists for standard genome sequencing and annotation.</title>
        <authorList>
            <consortium name="The Broad Institute Genomics Platform"/>
            <consortium name="The Broad Institute Genome Sequencing Center for Infectious Disease"/>
            <person name="Wu L."/>
            <person name="Ma J."/>
        </authorList>
    </citation>
    <scope>NUCLEOTIDE SEQUENCE [LARGE SCALE GENOMIC DNA]</scope>
    <source>
        <strain evidence="13">CCUG 55491</strain>
    </source>
</reference>
<feature type="transmembrane region" description="Helical" evidence="10">
    <location>
        <begin position="392"/>
        <end position="411"/>
    </location>
</feature>
<dbReference type="Gene3D" id="1.20.81.30">
    <property type="entry name" value="Type II secretion system (T2SS), domain F"/>
    <property type="match status" value="2"/>
</dbReference>
<accession>A0ABW2YL68</accession>
<keyword evidence="7 10" id="KW-1133">Transmembrane helix</keyword>
<evidence type="ECO:0000256" key="9">
    <source>
        <dbReference type="RuleBase" id="RU003923"/>
    </source>
</evidence>
<keyword evidence="4" id="KW-1003">Cell membrane</keyword>
<dbReference type="Proteomes" id="UP001597090">
    <property type="component" value="Unassembled WGS sequence"/>
</dbReference>
<evidence type="ECO:0000256" key="4">
    <source>
        <dbReference type="ARBA" id="ARBA00022475"/>
    </source>
</evidence>
<name>A0ABW2YL68_9GAMM</name>
<gene>
    <name evidence="12" type="ORF">ACFQZQ_07580</name>
</gene>
<evidence type="ECO:0000259" key="11">
    <source>
        <dbReference type="Pfam" id="PF00482"/>
    </source>
</evidence>